<dbReference type="Proteomes" id="UP000626220">
    <property type="component" value="Unassembled WGS sequence"/>
</dbReference>
<reference evidence="3" key="1">
    <citation type="journal article" date="2014" name="Int. J. Syst. Evol. Microbiol.">
        <title>Complete genome sequence of Corynebacterium casei LMG S-19264T (=DSM 44701T), isolated from a smear-ripened cheese.</title>
        <authorList>
            <consortium name="US DOE Joint Genome Institute (JGI-PGF)"/>
            <person name="Walter F."/>
            <person name="Albersmeier A."/>
            <person name="Kalinowski J."/>
            <person name="Ruckert C."/>
        </authorList>
    </citation>
    <scope>NUCLEOTIDE SEQUENCE</scope>
    <source>
        <strain evidence="3">KCTC 42650</strain>
    </source>
</reference>
<comment type="caution">
    <text evidence="3">The sequence shown here is derived from an EMBL/GenBank/DDBJ whole genome shotgun (WGS) entry which is preliminary data.</text>
</comment>
<dbReference type="Pfam" id="PF13308">
    <property type="entry name" value="YARHG"/>
    <property type="match status" value="1"/>
</dbReference>
<gene>
    <name evidence="3" type="ORF">GCM10017056_34260</name>
</gene>
<feature type="domain" description="YARHG" evidence="2">
    <location>
        <begin position="2"/>
        <end position="76"/>
    </location>
</feature>
<dbReference type="EMBL" id="BNCJ01000011">
    <property type="protein sequence ID" value="GHF59990.1"/>
    <property type="molecule type" value="Genomic_DNA"/>
</dbReference>
<proteinExistence type="predicted"/>
<dbReference type="InterPro" id="IPR027920">
    <property type="entry name" value="DUF4453"/>
</dbReference>
<dbReference type="AlphaFoldDB" id="A0A8J3M9C2"/>
<dbReference type="RefSeq" id="WP_189681332.1">
    <property type="nucleotide sequence ID" value="NZ_BNCJ01000011.1"/>
</dbReference>
<reference evidence="3" key="2">
    <citation type="submission" date="2020-09" db="EMBL/GenBank/DDBJ databases">
        <authorList>
            <person name="Sun Q."/>
            <person name="Kim S."/>
        </authorList>
    </citation>
    <scope>NUCLEOTIDE SEQUENCE</scope>
    <source>
        <strain evidence="3">KCTC 42650</strain>
    </source>
</reference>
<keyword evidence="1" id="KW-0732">Signal</keyword>
<dbReference type="SMART" id="SM01324">
    <property type="entry name" value="YARHG"/>
    <property type="match status" value="1"/>
</dbReference>
<dbReference type="Pfam" id="PF14627">
    <property type="entry name" value="DUF4453"/>
    <property type="match status" value="1"/>
</dbReference>
<keyword evidence="4" id="KW-1185">Reference proteome</keyword>
<accession>A0A8J3M9C2</accession>
<evidence type="ECO:0000259" key="2">
    <source>
        <dbReference type="SMART" id="SM01324"/>
    </source>
</evidence>
<feature type="chain" id="PRO_5035272585" description="YARHG domain-containing protein" evidence="1">
    <location>
        <begin position="18"/>
        <end position="185"/>
    </location>
</feature>
<evidence type="ECO:0000313" key="4">
    <source>
        <dbReference type="Proteomes" id="UP000626220"/>
    </source>
</evidence>
<dbReference type="InterPro" id="IPR025582">
    <property type="entry name" value="YARHG_dom"/>
</dbReference>
<organism evidence="3 4">
    <name type="scientific">Seohaeicola zhoushanensis</name>
    <dbReference type="NCBI Taxonomy" id="1569283"/>
    <lineage>
        <taxon>Bacteria</taxon>
        <taxon>Pseudomonadati</taxon>
        <taxon>Pseudomonadota</taxon>
        <taxon>Alphaproteobacteria</taxon>
        <taxon>Rhodobacterales</taxon>
        <taxon>Roseobacteraceae</taxon>
        <taxon>Seohaeicola</taxon>
    </lineage>
</organism>
<sequence>MRLLALLLMLLPLPAFAIEGCEDVWFTRNLLMDRAGYCFTSPLGQAIFDNSDCTTQTVTLGEAAQSTIARIVSLEAEHGCRVDTNRTWLDMPDMAFRKVLTDLPIRMDGQWGCLGWTGPVTPLYYGYHEPLHPIGQLSPGDYVMFEHEAVGDWVYVVAQAPVWGAFRSAGWLYWPGRTPCASEAG</sequence>
<protein>
    <recommendedName>
        <fullName evidence="2">YARHG domain-containing protein</fullName>
    </recommendedName>
</protein>
<evidence type="ECO:0000256" key="1">
    <source>
        <dbReference type="SAM" id="SignalP"/>
    </source>
</evidence>
<evidence type="ECO:0000313" key="3">
    <source>
        <dbReference type="EMBL" id="GHF59990.1"/>
    </source>
</evidence>
<feature type="signal peptide" evidence="1">
    <location>
        <begin position="1"/>
        <end position="17"/>
    </location>
</feature>
<name>A0A8J3M9C2_9RHOB</name>